<proteinExistence type="predicted"/>
<reference evidence="1" key="1">
    <citation type="submission" date="2018-05" db="EMBL/GenBank/DDBJ databases">
        <authorList>
            <person name="Lanie J.A."/>
            <person name="Ng W.-L."/>
            <person name="Kazmierczak K.M."/>
            <person name="Andrzejewski T.M."/>
            <person name="Davidsen T.M."/>
            <person name="Wayne K.J."/>
            <person name="Tettelin H."/>
            <person name="Glass J.I."/>
            <person name="Rusch D."/>
            <person name="Podicherti R."/>
            <person name="Tsui H.-C.T."/>
            <person name="Winkler M.E."/>
        </authorList>
    </citation>
    <scope>NUCLEOTIDE SEQUENCE</scope>
</reference>
<dbReference type="AlphaFoldDB" id="A0A383BTL9"/>
<feature type="non-terminal residue" evidence="1">
    <location>
        <position position="25"/>
    </location>
</feature>
<accession>A0A383BTL9</accession>
<protein>
    <submittedName>
        <fullName evidence="1">Uncharacterized protein</fullName>
    </submittedName>
</protein>
<gene>
    <name evidence="1" type="ORF">METZ01_LOCUS475572</name>
</gene>
<dbReference type="EMBL" id="UINC01202759">
    <property type="protein sequence ID" value="SVE22718.1"/>
    <property type="molecule type" value="Genomic_DNA"/>
</dbReference>
<evidence type="ECO:0000313" key="1">
    <source>
        <dbReference type="EMBL" id="SVE22718.1"/>
    </source>
</evidence>
<name>A0A383BTL9_9ZZZZ</name>
<sequence length="25" mass="2850">MEDIRRMAEEKSTLTKCDGCVFAES</sequence>
<organism evidence="1">
    <name type="scientific">marine metagenome</name>
    <dbReference type="NCBI Taxonomy" id="408172"/>
    <lineage>
        <taxon>unclassified sequences</taxon>
        <taxon>metagenomes</taxon>
        <taxon>ecological metagenomes</taxon>
    </lineage>
</organism>